<evidence type="ECO:0000313" key="3">
    <source>
        <dbReference type="Proteomes" id="UP000257607"/>
    </source>
</evidence>
<accession>A0A385AG39</accession>
<feature type="domain" description="ATPase BadF/BadG/BcrA/BcrD type" evidence="1">
    <location>
        <begin position="5"/>
        <end position="273"/>
    </location>
</feature>
<dbReference type="InterPro" id="IPR043129">
    <property type="entry name" value="ATPase_NBD"/>
</dbReference>
<dbReference type="CDD" id="cd24007">
    <property type="entry name" value="ASKHA_NBD_eukNAGK-like"/>
    <property type="match status" value="1"/>
</dbReference>
<dbReference type="PANTHER" id="PTHR12862:SF0">
    <property type="entry name" value="N-ACETYL-D-GLUCOSAMINE KINASE"/>
    <property type="match status" value="1"/>
</dbReference>
<protein>
    <recommendedName>
        <fullName evidence="1">ATPase BadF/BadG/BcrA/BcrD type domain-containing protein</fullName>
    </recommendedName>
</protein>
<dbReference type="InterPro" id="IPR002731">
    <property type="entry name" value="ATPase_BadF"/>
</dbReference>
<proteinExistence type="predicted"/>
<dbReference type="GO" id="GO:0045127">
    <property type="term" value="F:N-acetylglucosamine kinase activity"/>
    <property type="evidence" value="ECO:0007669"/>
    <property type="project" value="InterPro"/>
</dbReference>
<dbReference type="SUPFAM" id="SSF53067">
    <property type="entry name" value="Actin-like ATPase domain"/>
    <property type="match status" value="2"/>
</dbReference>
<organism evidence="2 3">
    <name type="scientific">Latilactobacillus curvatus</name>
    <name type="common">Lactobacillus curvatus</name>
    <dbReference type="NCBI Taxonomy" id="28038"/>
    <lineage>
        <taxon>Bacteria</taxon>
        <taxon>Bacillati</taxon>
        <taxon>Bacillota</taxon>
        <taxon>Bacilli</taxon>
        <taxon>Lactobacillales</taxon>
        <taxon>Lactobacillaceae</taxon>
        <taxon>Latilactobacillus</taxon>
    </lineage>
</organism>
<dbReference type="Pfam" id="PF01869">
    <property type="entry name" value="BcrAD_BadFG"/>
    <property type="match status" value="1"/>
</dbReference>
<dbReference type="AlphaFoldDB" id="A0A385AG39"/>
<gene>
    <name evidence="2" type="ORF">DT351_10000</name>
</gene>
<dbReference type="Gene3D" id="3.30.420.40">
    <property type="match status" value="2"/>
</dbReference>
<dbReference type="PANTHER" id="PTHR12862">
    <property type="entry name" value="BADF TYPE ATPASE DOMAIN-CONTAINING PROTEIN"/>
    <property type="match status" value="1"/>
</dbReference>
<dbReference type="Proteomes" id="UP000257607">
    <property type="component" value="Chromosome"/>
</dbReference>
<dbReference type="RefSeq" id="WP_116843745.1">
    <property type="nucleotide sequence ID" value="NZ_CP031003.1"/>
</dbReference>
<evidence type="ECO:0000313" key="2">
    <source>
        <dbReference type="EMBL" id="AXN36640.1"/>
    </source>
</evidence>
<evidence type="ECO:0000259" key="1">
    <source>
        <dbReference type="Pfam" id="PF01869"/>
    </source>
</evidence>
<reference evidence="2 3" key="1">
    <citation type="submission" date="2018-07" db="EMBL/GenBank/DDBJ databases">
        <title>Lactobacillus curvatus genome sequence.</title>
        <authorList>
            <person name="Prechtl R."/>
        </authorList>
    </citation>
    <scope>NUCLEOTIDE SEQUENCE [LARGE SCALE GENOMIC DNA]</scope>
    <source>
        <strain evidence="2 3">TMW 1.1928</strain>
    </source>
</reference>
<sequence>MQYQIGIDSGGTHVEAEAWAEDGTLLGTASAGPGNSLLNYEQTLVNLGTVIETLLNQNKVHECQLILAGVAGSQSANNQTAIEAYLLNRFSIPVRIISDADLAMLKGFGYNSGILVIAGTGSIVLGQEGPKRYRIGGWGHLLGDEGGAYDIVKRCYQQMTQELNQQLETGPMTTLILTALNYVSPTEAISDFYQMSRQQIAAQARILAEQGQNNEQFKSVIEVCANQLAQQIQLMRERFLTDKPIKIALTGSVLTHNQLLKHHVEEQVAQKSTVQFVTLEGSNAAGVKNFILEDFK</sequence>
<dbReference type="EMBL" id="CP031003">
    <property type="protein sequence ID" value="AXN36640.1"/>
    <property type="molecule type" value="Genomic_DNA"/>
</dbReference>
<dbReference type="InterPro" id="IPR039758">
    <property type="entry name" value="NAGK-like"/>
</dbReference>
<name>A0A385AG39_LATCU</name>